<name>A0A2T5JTP4_9RHOB</name>
<keyword evidence="2" id="KW-1185">Reference proteome</keyword>
<dbReference type="Proteomes" id="UP000244060">
    <property type="component" value="Unassembled WGS sequence"/>
</dbReference>
<proteinExistence type="predicted"/>
<reference evidence="1 2" key="1">
    <citation type="submission" date="2018-04" db="EMBL/GenBank/DDBJ databases">
        <title>Genomic Encyclopedia of Type Strains, Phase III (KMG-III): the genomes of soil and plant-associated and newly described type strains.</title>
        <authorList>
            <person name="Whitman W."/>
        </authorList>
    </citation>
    <scope>NUCLEOTIDE SEQUENCE [LARGE SCALE GENOMIC DNA]</scope>
    <source>
        <strain evidence="1 2">KA25</strain>
    </source>
</reference>
<accession>A0A2T5JTP4</accession>
<protein>
    <recommendedName>
        <fullName evidence="3">Transposase</fullName>
    </recommendedName>
</protein>
<dbReference type="AlphaFoldDB" id="A0A2T5JTP4"/>
<organism evidence="1 2">
    <name type="scientific">Cereibacter azotoformans</name>
    <dbReference type="NCBI Taxonomy" id="43057"/>
    <lineage>
        <taxon>Bacteria</taxon>
        <taxon>Pseudomonadati</taxon>
        <taxon>Pseudomonadota</taxon>
        <taxon>Alphaproteobacteria</taxon>
        <taxon>Rhodobacterales</taxon>
        <taxon>Paracoccaceae</taxon>
        <taxon>Cereibacter</taxon>
    </lineage>
</organism>
<comment type="caution">
    <text evidence="1">The sequence shown here is derived from an EMBL/GenBank/DDBJ whole genome shotgun (WGS) entry which is preliminary data.</text>
</comment>
<evidence type="ECO:0000313" key="1">
    <source>
        <dbReference type="EMBL" id="PTR13561.1"/>
    </source>
</evidence>
<dbReference type="EMBL" id="QAOT01000021">
    <property type="protein sequence ID" value="PTR13561.1"/>
    <property type="molecule type" value="Genomic_DNA"/>
</dbReference>
<gene>
    <name evidence="1" type="ORF">C8J28_12152</name>
</gene>
<sequence length="91" mass="10286">MSETVTVGFDLPKTVFHAHGSTASGRTALRKTLRRDQALAFFGQQLTRQVRHGRALPLRQPRSTANHVADVMAEHDFARRLKTLRDLTAYE</sequence>
<evidence type="ECO:0008006" key="3">
    <source>
        <dbReference type="Google" id="ProtNLM"/>
    </source>
</evidence>
<evidence type="ECO:0000313" key="2">
    <source>
        <dbReference type="Proteomes" id="UP000244060"/>
    </source>
</evidence>